<dbReference type="InterPro" id="IPR001031">
    <property type="entry name" value="Thioesterase"/>
</dbReference>
<dbReference type="PANTHER" id="PTHR11487:SF0">
    <property type="entry name" value="S-ACYL FATTY ACID SYNTHASE THIOESTERASE, MEDIUM CHAIN"/>
    <property type="match status" value="1"/>
</dbReference>
<evidence type="ECO:0000313" key="3">
    <source>
        <dbReference type="EMBL" id="ASB88566.1"/>
    </source>
</evidence>
<proteinExistence type="inferred from homology"/>
<dbReference type="RefSeq" id="WP_006637436.1">
    <property type="nucleotide sequence ID" value="NZ_CP021920.1"/>
</dbReference>
<evidence type="ECO:0000313" key="4">
    <source>
        <dbReference type="Proteomes" id="UP000196877"/>
    </source>
</evidence>
<dbReference type="InterPro" id="IPR012223">
    <property type="entry name" value="TEII"/>
</dbReference>
<gene>
    <name evidence="3" type="ORF">S101395_02058</name>
</gene>
<dbReference type="EMBL" id="CP021920">
    <property type="protein sequence ID" value="ASB88566.1"/>
    <property type="molecule type" value="Genomic_DNA"/>
</dbReference>
<dbReference type="Pfam" id="PF00975">
    <property type="entry name" value="Thioesterase"/>
    <property type="match status" value="1"/>
</dbReference>
<keyword evidence="4" id="KW-1185">Reference proteome</keyword>
<dbReference type="SUPFAM" id="SSF53474">
    <property type="entry name" value="alpha/beta-Hydrolases"/>
    <property type="match status" value="1"/>
</dbReference>
<evidence type="ECO:0000256" key="1">
    <source>
        <dbReference type="ARBA" id="ARBA00007169"/>
    </source>
</evidence>
<evidence type="ECO:0000259" key="2">
    <source>
        <dbReference type="Pfam" id="PF00975"/>
    </source>
</evidence>
<dbReference type="Proteomes" id="UP000196877">
    <property type="component" value="Chromosome"/>
</dbReference>
<protein>
    <submittedName>
        <fullName evidence="3">Gramicidin S biosynthesis protein</fullName>
    </submittedName>
</protein>
<reference evidence="3 4" key="1">
    <citation type="submission" date="2017-06" db="EMBL/GenBank/DDBJ databases">
        <title>Genome sequence of Bacillus sonorensis strain SRCM101395.</title>
        <authorList>
            <person name="Cho S.H."/>
        </authorList>
    </citation>
    <scope>NUCLEOTIDE SEQUENCE [LARGE SCALE GENOMIC DNA]</scope>
    <source>
        <strain evidence="3 4">SRCM101395</strain>
    </source>
</reference>
<dbReference type="PANTHER" id="PTHR11487">
    <property type="entry name" value="THIOESTERASE"/>
    <property type="match status" value="1"/>
</dbReference>
<organism evidence="3 4">
    <name type="scientific">Bacillus sonorensis</name>
    <dbReference type="NCBI Taxonomy" id="119858"/>
    <lineage>
        <taxon>Bacteria</taxon>
        <taxon>Bacillati</taxon>
        <taxon>Bacillota</taxon>
        <taxon>Bacilli</taxon>
        <taxon>Bacillales</taxon>
        <taxon>Bacillaceae</taxon>
        <taxon>Bacillus</taxon>
    </lineage>
</organism>
<dbReference type="InterPro" id="IPR029058">
    <property type="entry name" value="AB_hydrolase_fold"/>
</dbReference>
<name>A0ABN5ACY2_9BACI</name>
<dbReference type="Gene3D" id="3.40.50.1820">
    <property type="entry name" value="alpha/beta hydrolase"/>
    <property type="match status" value="1"/>
</dbReference>
<sequence>MVEHANLISENARNGVNHKMILCCLPYAGGSEAVFYPWKRHVNPEIEIYPVQLKGRGKRFDEPFYENMEEAVQDIFEQVQGVVNGRDYAVFGHSMGSLLAYELYYKMAEADSTKPAHMFFSGFKAPNRAGNTEKLHLLNHHLFKEKIIALGGTPEELINHEELFDLFVPLLKSDFKLVENYIYKERTAKMECDITVLNGKGDSMNAKDISDWQNHAAGNCKTLYFEGNHFFLQHHVEQIVRMINKTLTESRSYHQLF</sequence>
<comment type="similarity">
    <text evidence="1">Belongs to the thioesterase family.</text>
</comment>
<accession>A0ABN5ACY2</accession>
<feature type="domain" description="Thioesterase" evidence="2">
    <location>
        <begin position="21"/>
        <end position="246"/>
    </location>
</feature>